<evidence type="ECO:0000313" key="2">
    <source>
        <dbReference type="EMBL" id="MCG7504219.1"/>
    </source>
</evidence>
<organism evidence="2 3">
    <name type="scientific">Mesorhizobium retamae</name>
    <dbReference type="NCBI Taxonomy" id="2912854"/>
    <lineage>
        <taxon>Bacteria</taxon>
        <taxon>Pseudomonadati</taxon>
        <taxon>Pseudomonadota</taxon>
        <taxon>Alphaproteobacteria</taxon>
        <taxon>Hyphomicrobiales</taxon>
        <taxon>Phyllobacteriaceae</taxon>
        <taxon>Mesorhizobium</taxon>
    </lineage>
</organism>
<gene>
    <name evidence="2" type="ORF">L4923_04220</name>
</gene>
<reference evidence="2 3" key="1">
    <citation type="submission" date="2022-02" db="EMBL/GenBank/DDBJ databases">
        <title>Draft genome sequence of Mezorhizobium retamae strain IRAMC:0171 isolated from Retama raetam nodules.</title>
        <authorList>
            <person name="Bengaied R."/>
            <person name="Sbissi I."/>
            <person name="Huber K."/>
            <person name="Ghodbane F."/>
            <person name="Nouioui I."/>
            <person name="Tarhouni M."/>
            <person name="Gtari M."/>
        </authorList>
    </citation>
    <scope>NUCLEOTIDE SEQUENCE [LARGE SCALE GENOMIC DNA]</scope>
    <source>
        <strain evidence="2 3">IRAMC:0171</strain>
    </source>
</reference>
<keyword evidence="3" id="KW-1185">Reference proteome</keyword>
<comment type="caution">
    <text evidence="2">The sequence shown here is derived from an EMBL/GenBank/DDBJ whole genome shotgun (WGS) entry which is preliminary data.</text>
</comment>
<name>A0ABS9Q9X4_9HYPH</name>
<keyword evidence="1" id="KW-0732">Signal</keyword>
<feature type="chain" id="PRO_5046899612" evidence="1">
    <location>
        <begin position="20"/>
        <end position="207"/>
    </location>
</feature>
<sequence>MFGRLVLSSVVFLSLAGFAQSQSLSGIRVGEVFASSAKPAQAPVATDEIDGYALTKWKLPNGNYLSVTRRIDGDKIVYAEVDWDGSASGAVSDFAGFRFGETTLADIRAKLGSNGFAFSNHVIKPMPDGSLMSFNSYEVEGSDTIVVFMTKTTAEGLKDLYEGNDVSRAGTLARLDALILAQPEYLATNWGPDRIFDPNYVKIASPN</sequence>
<dbReference type="Proteomes" id="UP001201701">
    <property type="component" value="Unassembled WGS sequence"/>
</dbReference>
<dbReference type="EMBL" id="JAKREW010000002">
    <property type="protein sequence ID" value="MCG7504219.1"/>
    <property type="molecule type" value="Genomic_DNA"/>
</dbReference>
<dbReference type="RefSeq" id="WP_239362280.1">
    <property type="nucleotide sequence ID" value="NZ_JAKREW010000002.1"/>
</dbReference>
<proteinExistence type="predicted"/>
<evidence type="ECO:0000256" key="1">
    <source>
        <dbReference type="SAM" id="SignalP"/>
    </source>
</evidence>
<feature type="signal peptide" evidence="1">
    <location>
        <begin position="1"/>
        <end position="19"/>
    </location>
</feature>
<evidence type="ECO:0000313" key="3">
    <source>
        <dbReference type="Proteomes" id="UP001201701"/>
    </source>
</evidence>
<accession>A0ABS9Q9X4</accession>
<protein>
    <submittedName>
        <fullName evidence="2">Uncharacterized protein</fullName>
    </submittedName>
</protein>